<feature type="region of interest" description="Disordered" evidence="3">
    <location>
        <begin position="893"/>
        <end position="913"/>
    </location>
</feature>
<evidence type="ECO:0000256" key="4">
    <source>
        <dbReference type="SAM" id="SignalP"/>
    </source>
</evidence>
<dbReference type="InterPro" id="IPR003961">
    <property type="entry name" value="FN3_dom"/>
</dbReference>
<feature type="compositionally biased region" description="Polar residues" evidence="3">
    <location>
        <begin position="902"/>
        <end position="913"/>
    </location>
</feature>
<dbReference type="PANTHER" id="PTHR24099:SF11">
    <property type="entry name" value="FIBRONECTIN TYPE III DOMAIN-CONTAINING 3BA-RELATED"/>
    <property type="match status" value="1"/>
</dbReference>
<comment type="caution">
    <text evidence="6">The sequence shown here is derived from an EMBL/GenBank/DDBJ whole genome shotgun (WGS) entry which is preliminary data.</text>
</comment>
<protein>
    <submittedName>
        <fullName evidence="6">LamG-like jellyroll fold domain-containing protein</fullName>
    </submittedName>
</protein>
<evidence type="ECO:0000256" key="3">
    <source>
        <dbReference type="SAM" id="MobiDB-lite"/>
    </source>
</evidence>
<keyword evidence="7" id="KW-1185">Reference proteome</keyword>
<dbReference type="SMART" id="SM00560">
    <property type="entry name" value="LamGL"/>
    <property type="match status" value="1"/>
</dbReference>
<evidence type="ECO:0000313" key="7">
    <source>
        <dbReference type="Proteomes" id="UP001596161"/>
    </source>
</evidence>
<feature type="domain" description="Fibronectin type-III" evidence="5">
    <location>
        <begin position="383"/>
        <end position="478"/>
    </location>
</feature>
<feature type="domain" description="Fibronectin type-III" evidence="5">
    <location>
        <begin position="479"/>
        <end position="577"/>
    </location>
</feature>
<dbReference type="InterPro" id="IPR006558">
    <property type="entry name" value="LamG-like"/>
</dbReference>
<feature type="region of interest" description="Disordered" evidence="3">
    <location>
        <begin position="838"/>
        <end position="860"/>
    </location>
</feature>
<dbReference type="Gene3D" id="2.60.40.10">
    <property type="entry name" value="Immunoglobulins"/>
    <property type="match status" value="3"/>
</dbReference>
<gene>
    <name evidence="6" type="ORF">ACFPIB_06455</name>
</gene>
<dbReference type="Proteomes" id="UP001596161">
    <property type="component" value="Unassembled WGS sequence"/>
</dbReference>
<dbReference type="SUPFAM" id="SSF49265">
    <property type="entry name" value="Fibronectin type III"/>
    <property type="match status" value="2"/>
</dbReference>
<dbReference type="InterPro" id="IPR036116">
    <property type="entry name" value="FN3_sf"/>
</dbReference>
<dbReference type="NCBIfam" id="TIGR04183">
    <property type="entry name" value="Por_Secre_tail"/>
    <property type="match status" value="1"/>
</dbReference>
<proteinExistence type="predicted"/>
<keyword evidence="2" id="KW-1015">Disulfide bond</keyword>
<evidence type="ECO:0000256" key="1">
    <source>
        <dbReference type="ARBA" id="ARBA00022729"/>
    </source>
</evidence>
<dbReference type="SMART" id="SM00060">
    <property type="entry name" value="FN3"/>
    <property type="match status" value="3"/>
</dbReference>
<name>A0ABW0EAM2_9BACT</name>
<dbReference type="InterPro" id="IPR013320">
    <property type="entry name" value="ConA-like_dom_sf"/>
</dbReference>
<dbReference type="Pfam" id="PF13385">
    <property type="entry name" value="Laminin_G_3"/>
    <property type="match status" value="1"/>
</dbReference>
<feature type="domain" description="Fibronectin type-III" evidence="5">
    <location>
        <begin position="579"/>
        <end position="675"/>
    </location>
</feature>
<feature type="chain" id="PRO_5046438931" evidence="4">
    <location>
        <begin position="21"/>
        <end position="989"/>
    </location>
</feature>
<keyword evidence="1 4" id="KW-0732">Signal</keyword>
<dbReference type="Pfam" id="PF25788">
    <property type="entry name" value="Ig_Rha78A_N"/>
    <property type="match status" value="2"/>
</dbReference>
<dbReference type="Gene3D" id="2.60.120.200">
    <property type="match status" value="1"/>
</dbReference>
<evidence type="ECO:0000313" key="6">
    <source>
        <dbReference type="EMBL" id="MFC5270243.1"/>
    </source>
</evidence>
<dbReference type="PANTHER" id="PTHR24099">
    <property type="entry name" value="E3 UBIQUITIN-PROTEIN LIGASE TRIM36-RELATED"/>
    <property type="match status" value="1"/>
</dbReference>
<dbReference type="SUPFAM" id="SSF49899">
    <property type="entry name" value="Concanavalin A-like lectins/glucanases"/>
    <property type="match status" value="1"/>
</dbReference>
<evidence type="ECO:0000259" key="5">
    <source>
        <dbReference type="PROSITE" id="PS50853"/>
    </source>
</evidence>
<accession>A0ABW0EAM2</accession>
<evidence type="ECO:0000256" key="2">
    <source>
        <dbReference type="ARBA" id="ARBA00023157"/>
    </source>
</evidence>
<feature type="signal peptide" evidence="4">
    <location>
        <begin position="1"/>
        <end position="20"/>
    </location>
</feature>
<sequence>MRKYVIFAILGLLFVGNCMAQFPSKTNLASLSISANTREKPQSKVWMHDGRHWTVLSNSSGAHVWRLDGNAWTRVLTISSSSNLRADCKVVGNIVHVFLFRGNSSDLVSIEYVPSNSTYKLWSGRTSTVRVTTDSDAETATIDIDSNGRMWVAYDNNSSILVRWSDAPYSSWSSPITVASNINDDDIGAVIAFPMFNKIGVLWSNQDTERWGFKMHTDGASPSSWSSDENPASQSALNKGAGFADDHLNMKVASDGTLYCAVKTGYDSPGYTKITLLVRRPNGTWDDAYKVSELGTRGIVILNEAANKIRVVYTETEDGGDIYYRESAFSPISFGSQHTLISGNYNNATSIKTNYTSDVVILASTSSTAVGVLASDGGTTPPLPGTPTLAAPANNATGIATNPTLSWNAASNATSYQLQVATSNSFSAPLVADVNTAALSNQVTGLSNNTQHFWRVRAINQTGTSAWSSIRNFTTVASPASRPDTVLLASPANNAINVALPAVLSWNAATNATSYQLQVATASNFQSPEANISNITTLSRSVTGLANNTQYFWRVKAFNASGESNWSAVRSFKSEPMPLPGTPTLASPADNATGISINPTLSWNAASNATSYQLQVAISNSFSAPLVEDISNISTLSRTISGLANNTQYSWRVKAFNASGESNWSASRSFTTLSQSSPPVTGLVAHWEMEDVGGMTLTDATANGNHATTVGNPTKVTGIYGQALQLNGSSQYATAPSSASLNVGNALTLAAWIRPSRSGSRQVVLKKGTTADGYELGLTGSRRIIFTLNEVSADGDFKITSSDLHPIDGTTWMHIAATYDGATMKLYLNGTLEKSETVDSPSPINSNNQPFSIGAKSDGGSRLQGTIDDARVYNVALNATEISALAALPNARTAAASPPEPTGQTDTKISRNHTSSSKVKFIVPAKGDYTITLYDLSGRPIRVLQQGYAESRERLSVDLKDYNLPDGIYMVKLFASKSNQTYLRVKVGD</sequence>
<dbReference type="InterPro" id="IPR050617">
    <property type="entry name" value="E3_ligase_FN3/SPRY"/>
</dbReference>
<dbReference type="InterPro" id="IPR026444">
    <property type="entry name" value="Secre_tail"/>
</dbReference>
<feature type="compositionally biased region" description="Polar residues" evidence="3">
    <location>
        <begin position="838"/>
        <end position="851"/>
    </location>
</feature>
<dbReference type="PROSITE" id="PS50853">
    <property type="entry name" value="FN3"/>
    <property type="match status" value="3"/>
</dbReference>
<reference evidence="7" key="1">
    <citation type="journal article" date="2019" name="Int. J. Syst. Evol. Microbiol.">
        <title>The Global Catalogue of Microorganisms (GCM) 10K type strain sequencing project: providing services to taxonomists for standard genome sequencing and annotation.</title>
        <authorList>
            <consortium name="The Broad Institute Genomics Platform"/>
            <consortium name="The Broad Institute Genome Sequencing Center for Infectious Disease"/>
            <person name="Wu L."/>
            <person name="Ma J."/>
        </authorList>
    </citation>
    <scope>NUCLEOTIDE SEQUENCE [LARGE SCALE GENOMIC DNA]</scope>
    <source>
        <strain evidence="7">KACC 12602</strain>
    </source>
</reference>
<dbReference type="EMBL" id="JBHSKT010000003">
    <property type="protein sequence ID" value="MFC5270243.1"/>
    <property type="molecule type" value="Genomic_DNA"/>
</dbReference>
<organism evidence="6 7">
    <name type="scientific">Adhaeribacter terreus</name>
    <dbReference type="NCBI Taxonomy" id="529703"/>
    <lineage>
        <taxon>Bacteria</taxon>
        <taxon>Pseudomonadati</taxon>
        <taxon>Bacteroidota</taxon>
        <taxon>Cytophagia</taxon>
        <taxon>Cytophagales</taxon>
        <taxon>Hymenobacteraceae</taxon>
        <taxon>Adhaeribacter</taxon>
    </lineage>
</organism>
<dbReference type="CDD" id="cd00063">
    <property type="entry name" value="FN3"/>
    <property type="match status" value="3"/>
</dbReference>
<dbReference type="RefSeq" id="WP_378016614.1">
    <property type="nucleotide sequence ID" value="NZ_JBHSKT010000003.1"/>
</dbReference>
<dbReference type="InterPro" id="IPR013783">
    <property type="entry name" value="Ig-like_fold"/>
</dbReference>